<dbReference type="EMBL" id="JAQBIE010000002">
    <property type="protein sequence ID" value="MDB6176314.1"/>
    <property type="molecule type" value="Genomic_DNA"/>
</dbReference>
<feature type="chain" id="PRO_5047333928" description="Alpha-acetolactate decarboxylase" evidence="10">
    <location>
        <begin position="23"/>
        <end position="264"/>
    </location>
</feature>
<sequence>MIRHFPFFAVLATLVATNGASAHEDGHHDTPMISQYGLPLTLMNTIYEGTITAREMKKQGTIGVGVSNQLNGELTVVDGVVYQIAADGTSTVAPDELQAPYISMIDFRPDRTVTIADVTSFKDLSDKLSRNYGAVNSFYAFRATGLFDHVKMASAHAVEDGDTDFFAYLDSRQMYSVDRTDGTMVGIFTPEYLATVSIPGLHFHFQTADNKTGGHVEDVRFDSMVFEVQQLDRIDVSLPMVDEFRTEPMQMIAPPSGAGAGGAE</sequence>
<evidence type="ECO:0000256" key="3">
    <source>
        <dbReference type="ARBA" id="ARBA00007106"/>
    </source>
</evidence>
<dbReference type="SUPFAM" id="SSF117856">
    <property type="entry name" value="AF0104/ALDC/Ptd012-like"/>
    <property type="match status" value="1"/>
</dbReference>
<evidence type="ECO:0000256" key="4">
    <source>
        <dbReference type="ARBA" id="ARBA00013204"/>
    </source>
</evidence>
<dbReference type="Gene3D" id="3.30.1330.80">
    <property type="entry name" value="Hypothetical protein, similar to alpha- acetolactate decarboxylase, domain 2"/>
    <property type="match status" value="2"/>
</dbReference>
<proteinExistence type="inferred from homology"/>
<evidence type="ECO:0000256" key="7">
    <source>
        <dbReference type="ARBA" id="ARBA00023061"/>
    </source>
</evidence>
<dbReference type="CDD" id="cd17299">
    <property type="entry name" value="acetolactate_decarboxylase"/>
    <property type="match status" value="1"/>
</dbReference>
<evidence type="ECO:0000256" key="10">
    <source>
        <dbReference type="SAM" id="SignalP"/>
    </source>
</evidence>
<comment type="pathway">
    <text evidence="2 9">Polyol metabolism; (R,R)-butane-2,3-diol biosynthesis; (R,R)-butane-2,3-diol from pyruvate: step 2/3.</text>
</comment>
<feature type="signal peptide" evidence="10">
    <location>
        <begin position="1"/>
        <end position="22"/>
    </location>
</feature>
<evidence type="ECO:0000256" key="9">
    <source>
        <dbReference type="PIRNR" id="PIRNR001332"/>
    </source>
</evidence>
<evidence type="ECO:0000256" key="6">
    <source>
        <dbReference type="ARBA" id="ARBA00022793"/>
    </source>
</evidence>
<reference evidence="11" key="1">
    <citation type="submission" date="2022-12" db="EMBL/GenBank/DDBJ databases">
        <title>Paracoccus onchidii sp. nov., isolated from a marine invertebrate from the South China Sea.</title>
        <authorList>
            <person name="Xu S."/>
            <person name="Liu Z."/>
            <person name="Xu Y."/>
        </authorList>
    </citation>
    <scope>NUCLEOTIDE SEQUENCE</scope>
    <source>
        <strain evidence="11">Z330</strain>
    </source>
</reference>
<comment type="caution">
    <text evidence="11">The sequence shown here is derived from an EMBL/GenBank/DDBJ whole genome shotgun (WGS) entry which is preliminary data.</text>
</comment>
<protein>
    <recommendedName>
        <fullName evidence="5 9">Alpha-acetolactate decarboxylase</fullName>
        <ecNumber evidence="4 9">4.1.1.5</ecNumber>
    </recommendedName>
</protein>
<dbReference type="Pfam" id="PF03306">
    <property type="entry name" value="AAL_decarboxy"/>
    <property type="match status" value="1"/>
</dbReference>
<keyword evidence="8 9" id="KW-0456">Lyase</keyword>
<evidence type="ECO:0000256" key="2">
    <source>
        <dbReference type="ARBA" id="ARBA00005170"/>
    </source>
</evidence>
<dbReference type="Proteomes" id="UP001165641">
    <property type="component" value="Unassembled WGS sequence"/>
</dbReference>
<comment type="similarity">
    <text evidence="3 9">Belongs to the alpha-acetolactate decarboxylase family.</text>
</comment>
<evidence type="ECO:0000256" key="8">
    <source>
        <dbReference type="ARBA" id="ARBA00023239"/>
    </source>
</evidence>
<evidence type="ECO:0000313" key="11">
    <source>
        <dbReference type="EMBL" id="MDB6176314.1"/>
    </source>
</evidence>
<dbReference type="PANTHER" id="PTHR35524">
    <property type="entry name" value="ALPHA-ACETOLACTATE DECARBOXYLASE"/>
    <property type="match status" value="1"/>
</dbReference>
<name>A0ABT4ZAK5_9RHOB</name>
<accession>A0ABT4ZAK5</accession>
<dbReference type="RefSeq" id="WP_271887449.1">
    <property type="nucleotide sequence ID" value="NZ_JAQBIE010000002.1"/>
</dbReference>
<keyword evidence="10" id="KW-0732">Signal</keyword>
<organism evidence="11 12">
    <name type="scientific">Paracoccus onchidii</name>
    <dbReference type="NCBI Taxonomy" id="3017813"/>
    <lineage>
        <taxon>Bacteria</taxon>
        <taxon>Pseudomonadati</taxon>
        <taxon>Pseudomonadota</taxon>
        <taxon>Alphaproteobacteria</taxon>
        <taxon>Rhodobacterales</taxon>
        <taxon>Paracoccaceae</taxon>
        <taxon>Paracoccus</taxon>
    </lineage>
</organism>
<keyword evidence="7 9" id="KW-0005">Acetoin biosynthesis</keyword>
<evidence type="ECO:0000256" key="1">
    <source>
        <dbReference type="ARBA" id="ARBA00001784"/>
    </source>
</evidence>
<keyword evidence="6 9" id="KW-0210">Decarboxylase</keyword>
<comment type="catalytic activity">
    <reaction evidence="1 9">
        <text>(2S)-2-acetolactate + H(+) = (R)-acetoin + CO2</text>
        <dbReference type="Rhea" id="RHEA:21580"/>
        <dbReference type="ChEBI" id="CHEBI:15378"/>
        <dbReference type="ChEBI" id="CHEBI:15686"/>
        <dbReference type="ChEBI" id="CHEBI:16526"/>
        <dbReference type="ChEBI" id="CHEBI:58476"/>
        <dbReference type="EC" id="4.1.1.5"/>
    </reaction>
</comment>
<evidence type="ECO:0000313" key="12">
    <source>
        <dbReference type="Proteomes" id="UP001165641"/>
    </source>
</evidence>
<evidence type="ECO:0000256" key="5">
    <source>
        <dbReference type="ARBA" id="ARBA00020164"/>
    </source>
</evidence>
<dbReference type="PIRSF" id="PIRSF001332">
    <property type="entry name" value="Acetolac_decarb"/>
    <property type="match status" value="1"/>
</dbReference>
<dbReference type="PANTHER" id="PTHR35524:SF1">
    <property type="entry name" value="ALPHA-ACETOLACTATE DECARBOXYLASE"/>
    <property type="match status" value="1"/>
</dbReference>
<keyword evidence="12" id="KW-1185">Reference proteome</keyword>
<dbReference type="EC" id="4.1.1.5" evidence="4 9"/>
<gene>
    <name evidence="11" type="ORF">PAF17_02195</name>
</gene>
<dbReference type="InterPro" id="IPR005128">
    <property type="entry name" value="Acetolactate_a_deCO2ase"/>
</dbReference>